<feature type="domain" description="Lnb-like transmembrane" evidence="3">
    <location>
        <begin position="252"/>
        <end position="385"/>
    </location>
</feature>
<gene>
    <name evidence="4" type="ORF">ABXZ36_06000</name>
</gene>
<evidence type="ECO:0000313" key="5">
    <source>
        <dbReference type="Proteomes" id="UP001549799"/>
    </source>
</evidence>
<dbReference type="InterPro" id="IPR025178">
    <property type="entry name" value="Lnb_N"/>
</dbReference>
<dbReference type="EMBL" id="JBEXAE010000002">
    <property type="protein sequence ID" value="MET6990196.1"/>
    <property type="molecule type" value="Genomic_DNA"/>
</dbReference>
<evidence type="ECO:0000259" key="3">
    <source>
        <dbReference type="Pfam" id="PF25221"/>
    </source>
</evidence>
<dbReference type="Pfam" id="PF25221">
    <property type="entry name" value="5TMH_Lnb"/>
    <property type="match status" value="1"/>
</dbReference>
<feature type="transmembrane region" description="Helical" evidence="1">
    <location>
        <begin position="368"/>
        <end position="387"/>
    </location>
</feature>
<keyword evidence="1" id="KW-0472">Membrane</keyword>
<keyword evidence="1" id="KW-1133">Transmembrane helix</keyword>
<evidence type="ECO:0000259" key="2">
    <source>
        <dbReference type="Pfam" id="PF13387"/>
    </source>
</evidence>
<dbReference type="RefSeq" id="WP_354614585.1">
    <property type="nucleotide sequence ID" value="NZ_JBEXAE010000002.1"/>
</dbReference>
<dbReference type="Proteomes" id="UP001549799">
    <property type="component" value="Unassembled WGS sequence"/>
</dbReference>
<organism evidence="4 5">
    <name type="scientific">Sediminicola arcticus</name>
    <dbReference type="NCBI Taxonomy" id="1574308"/>
    <lineage>
        <taxon>Bacteria</taxon>
        <taxon>Pseudomonadati</taxon>
        <taxon>Bacteroidota</taxon>
        <taxon>Flavobacteriia</taxon>
        <taxon>Flavobacteriales</taxon>
        <taxon>Flavobacteriaceae</taxon>
        <taxon>Sediminicola</taxon>
    </lineage>
</organism>
<feature type="transmembrane region" description="Helical" evidence="1">
    <location>
        <begin position="343"/>
        <end position="362"/>
    </location>
</feature>
<feature type="transmembrane region" description="Helical" evidence="1">
    <location>
        <begin position="248"/>
        <end position="270"/>
    </location>
</feature>
<dbReference type="InterPro" id="IPR057436">
    <property type="entry name" value="5TMH_Lnb"/>
</dbReference>
<name>A0ABV2SSR5_9FLAO</name>
<proteinExistence type="predicted"/>
<dbReference type="Pfam" id="PF13387">
    <property type="entry name" value="Lnb_N"/>
    <property type="match status" value="1"/>
</dbReference>
<reference evidence="4 5" key="1">
    <citation type="submission" date="2024-07" db="EMBL/GenBank/DDBJ databases">
        <title>The genome sequence of type strain Sediminicola arcticus GDMCC 1.2805.</title>
        <authorList>
            <person name="Liu Y."/>
        </authorList>
    </citation>
    <scope>NUCLEOTIDE SEQUENCE [LARGE SCALE GENOMIC DNA]</scope>
    <source>
        <strain evidence="4 5">GDMCC 1.2805</strain>
    </source>
</reference>
<comment type="caution">
    <text evidence="4">The sequence shown here is derived from an EMBL/GenBank/DDBJ whole genome shotgun (WGS) entry which is preliminary data.</text>
</comment>
<keyword evidence="1" id="KW-0812">Transmembrane</keyword>
<accession>A0ABV2SSR5</accession>
<protein>
    <submittedName>
        <fullName evidence="4">DUF4105 domain-containing protein</fullName>
    </submittedName>
</protein>
<keyword evidence="5" id="KW-1185">Reference proteome</keyword>
<sequence length="393" mass="46609">MQLKIRFLLVLIGFSFMTFSQEIELSPKAQISIITCGPGQELYSTFGHSAFRLQDPELGIDVVYNYGTFNFNTPNFYMKFAQGKLLYSLSRQKFEDFLWTYEMENRWVQEQLLNLDAKETKALFEFLENNFKPENRDYKYDFFYDNCSSKIRDVLNTVFRDRISYFDGHLIQRYTFRQLIHQSLVTNSWSAFGIDLALGSVIDKKATPNEHMFLPIYVMDQMANTDLDQEPIVKRERSIMEFESLDPYTYFLLTPLFWVLALMVFVLVITYIDFKNNSRSRWLDFFLSFSTGITGMLIIFLWFFTDHTATAGNLNILWSFPLNSIACFYLVKTKPLPQWMQKYFVLITVLLIITLLVWITRIQLFSPLIVPLLVLLAARYFFLLHWFKRNIKK</sequence>
<feature type="domain" description="Lnb N-terminal periplasmic" evidence="2">
    <location>
        <begin position="28"/>
        <end position="178"/>
    </location>
</feature>
<feature type="transmembrane region" description="Helical" evidence="1">
    <location>
        <begin position="282"/>
        <end position="304"/>
    </location>
</feature>
<evidence type="ECO:0000256" key="1">
    <source>
        <dbReference type="SAM" id="Phobius"/>
    </source>
</evidence>
<feature type="transmembrane region" description="Helical" evidence="1">
    <location>
        <begin position="310"/>
        <end position="331"/>
    </location>
</feature>
<evidence type="ECO:0000313" key="4">
    <source>
        <dbReference type="EMBL" id="MET6990196.1"/>
    </source>
</evidence>